<gene>
    <name evidence="4" type="ORF">PMACD_LOCUS12231</name>
</gene>
<dbReference type="GO" id="GO:0006107">
    <property type="term" value="P:oxaloacetate metabolic process"/>
    <property type="evidence" value="ECO:0007669"/>
    <property type="project" value="UniProtKB-ARBA"/>
</dbReference>
<dbReference type="InterPro" id="IPR011234">
    <property type="entry name" value="Fumarylacetoacetase-like_C"/>
</dbReference>
<feature type="domain" description="Fumarylacetoacetase-like C-terminal" evidence="3">
    <location>
        <begin position="124"/>
        <end position="331"/>
    </location>
</feature>
<keyword evidence="2" id="KW-0479">Metal-binding</keyword>
<comment type="similarity">
    <text evidence="1">Belongs to the FAH family.</text>
</comment>
<accession>A0A821VSN3</accession>
<comment type="caution">
    <text evidence="4">The sequence shown here is derived from an EMBL/GenBank/DDBJ whole genome shotgun (WGS) entry which is preliminary data.</text>
</comment>
<dbReference type="Proteomes" id="UP000663880">
    <property type="component" value="Unassembled WGS sequence"/>
</dbReference>
<dbReference type="FunFam" id="3.90.850.10:FF:000002">
    <property type="entry name" value="2-hydroxyhepta-2,4-diene-1,7-dioate isomerase"/>
    <property type="match status" value="1"/>
</dbReference>
<organism evidence="4 5">
    <name type="scientific">Pieris macdunnoughi</name>
    <dbReference type="NCBI Taxonomy" id="345717"/>
    <lineage>
        <taxon>Eukaryota</taxon>
        <taxon>Metazoa</taxon>
        <taxon>Ecdysozoa</taxon>
        <taxon>Arthropoda</taxon>
        <taxon>Hexapoda</taxon>
        <taxon>Insecta</taxon>
        <taxon>Pterygota</taxon>
        <taxon>Neoptera</taxon>
        <taxon>Endopterygota</taxon>
        <taxon>Lepidoptera</taxon>
        <taxon>Glossata</taxon>
        <taxon>Ditrysia</taxon>
        <taxon>Papilionoidea</taxon>
        <taxon>Pieridae</taxon>
        <taxon>Pierinae</taxon>
        <taxon>Pieris</taxon>
    </lineage>
</organism>
<dbReference type="Pfam" id="PF01557">
    <property type="entry name" value="FAA_hydrolase"/>
    <property type="match status" value="1"/>
</dbReference>
<dbReference type="Gene3D" id="3.90.850.10">
    <property type="entry name" value="Fumarylacetoacetase-like, C-terminal domain"/>
    <property type="match status" value="1"/>
</dbReference>
<name>A0A821VSN3_9NEOP</name>
<dbReference type="GO" id="GO:0046872">
    <property type="term" value="F:metal ion binding"/>
    <property type="evidence" value="ECO:0007669"/>
    <property type="project" value="UniProtKB-KW"/>
</dbReference>
<sequence>MHSTRFAHLVIRHIKPKTLQNIVNNTTPGTAFGFRRFSAGKVANMKFVQFTYSNNPNEIRVGHLDGDNVIDLNKAVPTLPRTLLEILRNKEMKQIFRLCECVTDAAKLPVSSVNLKAPITGMDKVLCIGLNYKDHCEEQKLTPPEVPMIFSKFASTVVGPSDSVRLRVDVTDKVDWEVELVVVIGKPASNVKAKNAFEYIFGYTVAQDISARDWQKTKNGGQFLLGKSMDTFCPIGPCITTSDEITDPQKLEIKCSVNGVLKQSSCTDQLVHKIPDVIERLSSVMTLLPGDIILTGTPGGVGMYRSPPEYLKPGDLVESTIQDIGTLLVKVEKF</sequence>
<evidence type="ECO:0000313" key="4">
    <source>
        <dbReference type="EMBL" id="CAF4912121.1"/>
    </source>
</evidence>
<dbReference type="OrthoDB" id="411064at2759"/>
<reference evidence="4" key="1">
    <citation type="submission" date="2021-02" db="EMBL/GenBank/DDBJ databases">
        <authorList>
            <person name="Steward A R."/>
        </authorList>
    </citation>
    <scope>NUCLEOTIDE SEQUENCE</scope>
</reference>
<evidence type="ECO:0000313" key="5">
    <source>
        <dbReference type="Proteomes" id="UP000663880"/>
    </source>
</evidence>
<dbReference type="GO" id="GO:0050163">
    <property type="term" value="F:oxaloacetate tautomerase activity"/>
    <property type="evidence" value="ECO:0007669"/>
    <property type="project" value="UniProtKB-ARBA"/>
</dbReference>
<dbReference type="SUPFAM" id="SSF56529">
    <property type="entry name" value="FAH"/>
    <property type="match status" value="1"/>
</dbReference>
<evidence type="ECO:0000256" key="1">
    <source>
        <dbReference type="ARBA" id="ARBA00010211"/>
    </source>
</evidence>
<dbReference type="PANTHER" id="PTHR42796">
    <property type="entry name" value="FUMARYLACETOACETATE HYDROLASE DOMAIN-CONTAINING PROTEIN 2A-RELATED"/>
    <property type="match status" value="1"/>
</dbReference>
<evidence type="ECO:0000256" key="2">
    <source>
        <dbReference type="ARBA" id="ARBA00022723"/>
    </source>
</evidence>
<protein>
    <recommendedName>
        <fullName evidence="3">Fumarylacetoacetase-like C-terminal domain-containing protein</fullName>
    </recommendedName>
</protein>
<proteinExistence type="inferred from homology"/>
<dbReference type="PANTHER" id="PTHR42796:SF4">
    <property type="entry name" value="FUMARYLACETOACETATE HYDROLASE DOMAIN-CONTAINING PROTEIN 2A"/>
    <property type="match status" value="1"/>
</dbReference>
<evidence type="ECO:0000259" key="3">
    <source>
        <dbReference type="Pfam" id="PF01557"/>
    </source>
</evidence>
<keyword evidence="5" id="KW-1185">Reference proteome</keyword>
<dbReference type="EMBL" id="CAJOBZ010000046">
    <property type="protein sequence ID" value="CAF4912121.1"/>
    <property type="molecule type" value="Genomic_DNA"/>
</dbReference>
<dbReference type="InterPro" id="IPR036663">
    <property type="entry name" value="Fumarylacetoacetase_C_sf"/>
</dbReference>
<dbReference type="InterPro" id="IPR051121">
    <property type="entry name" value="FAH"/>
</dbReference>
<dbReference type="AlphaFoldDB" id="A0A821VSN3"/>